<dbReference type="PROSITE" id="PS51012">
    <property type="entry name" value="ABC_TM2"/>
    <property type="match status" value="1"/>
</dbReference>
<name>A0ABQ4FZB8_9ACTN</name>
<protein>
    <submittedName>
        <fullName evidence="8">Transport permease protein</fullName>
    </submittedName>
</protein>
<evidence type="ECO:0000256" key="2">
    <source>
        <dbReference type="ARBA" id="ARBA00022692"/>
    </source>
</evidence>
<reference evidence="8 9" key="1">
    <citation type="submission" date="2021-01" db="EMBL/GenBank/DDBJ databases">
        <title>Whole genome shotgun sequence of Microbispora corallina NBRC 16416.</title>
        <authorList>
            <person name="Komaki H."/>
            <person name="Tamura T."/>
        </authorList>
    </citation>
    <scope>NUCLEOTIDE SEQUENCE [LARGE SCALE GENOMIC DNA]</scope>
    <source>
        <strain evidence="8 9">NBRC 16416</strain>
    </source>
</reference>
<keyword evidence="2 6" id="KW-0812">Transmembrane</keyword>
<evidence type="ECO:0000256" key="6">
    <source>
        <dbReference type="SAM" id="Phobius"/>
    </source>
</evidence>
<dbReference type="EMBL" id="BOOC01000013">
    <property type="protein sequence ID" value="GIH40150.1"/>
    <property type="molecule type" value="Genomic_DNA"/>
</dbReference>
<evidence type="ECO:0000256" key="5">
    <source>
        <dbReference type="SAM" id="MobiDB-lite"/>
    </source>
</evidence>
<feature type="domain" description="ABC transmembrane type-2" evidence="7">
    <location>
        <begin position="60"/>
        <end position="295"/>
    </location>
</feature>
<comment type="caution">
    <text evidence="8">The sequence shown here is derived from an EMBL/GenBank/DDBJ whole genome shotgun (WGS) entry which is preliminary data.</text>
</comment>
<comment type="subcellular location">
    <subcellularLocation>
        <location evidence="1">Membrane</location>
        <topology evidence="1">Multi-pass membrane protein</topology>
    </subcellularLocation>
</comment>
<evidence type="ECO:0000313" key="8">
    <source>
        <dbReference type="EMBL" id="GIH40150.1"/>
    </source>
</evidence>
<feature type="transmembrane region" description="Helical" evidence="6">
    <location>
        <begin position="62"/>
        <end position="79"/>
    </location>
</feature>
<evidence type="ECO:0000256" key="1">
    <source>
        <dbReference type="ARBA" id="ARBA00004141"/>
    </source>
</evidence>
<feature type="transmembrane region" description="Helical" evidence="6">
    <location>
        <begin position="143"/>
        <end position="165"/>
    </location>
</feature>
<dbReference type="InterPro" id="IPR047817">
    <property type="entry name" value="ABC2_TM_bact-type"/>
</dbReference>
<dbReference type="Pfam" id="PF12698">
    <property type="entry name" value="ABC2_membrane_3"/>
    <property type="match status" value="1"/>
</dbReference>
<dbReference type="PANTHER" id="PTHR43229:SF2">
    <property type="entry name" value="NODULATION PROTEIN J"/>
    <property type="match status" value="1"/>
</dbReference>
<evidence type="ECO:0000256" key="4">
    <source>
        <dbReference type="ARBA" id="ARBA00023136"/>
    </source>
</evidence>
<accession>A0ABQ4FZB8</accession>
<organism evidence="8 9">
    <name type="scientific">Microbispora corallina</name>
    <dbReference type="NCBI Taxonomy" id="83302"/>
    <lineage>
        <taxon>Bacteria</taxon>
        <taxon>Bacillati</taxon>
        <taxon>Actinomycetota</taxon>
        <taxon>Actinomycetes</taxon>
        <taxon>Streptosporangiales</taxon>
        <taxon>Streptosporangiaceae</taxon>
        <taxon>Microbispora</taxon>
    </lineage>
</organism>
<gene>
    <name evidence="8" type="ORF">Mco01_31500</name>
</gene>
<evidence type="ECO:0000259" key="7">
    <source>
        <dbReference type="PROSITE" id="PS51012"/>
    </source>
</evidence>
<dbReference type="PANTHER" id="PTHR43229">
    <property type="entry name" value="NODULATION PROTEIN J"/>
    <property type="match status" value="1"/>
</dbReference>
<feature type="region of interest" description="Disordered" evidence="5">
    <location>
        <begin position="1"/>
        <end position="33"/>
    </location>
</feature>
<keyword evidence="4 6" id="KW-0472">Membrane</keyword>
<dbReference type="InterPro" id="IPR051784">
    <property type="entry name" value="Nod_factor_ABC_transporter"/>
</dbReference>
<evidence type="ECO:0000256" key="3">
    <source>
        <dbReference type="ARBA" id="ARBA00022989"/>
    </source>
</evidence>
<keyword evidence="3 6" id="KW-1133">Transmembrane helix</keyword>
<proteinExistence type="predicted"/>
<dbReference type="Proteomes" id="UP000603904">
    <property type="component" value="Unassembled WGS sequence"/>
</dbReference>
<feature type="transmembrane region" description="Helical" evidence="6">
    <location>
        <begin position="274"/>
        <end position="292"/>
    </location>
</feature>
<evidence type="ECO:0000313" key="9">
    <source>
        <dbReference type="Proteomes" id="UP000603904"/>
    </source>
</evidence>
<sequence>MSGRIGGAPAVEPNDEGGTSAHAVESSNEGGGVSGARAVALRAGLERGRVEFRQSVTNAQEVWGALFFPAVALVVMYLLRNSTVPGLRFSLGSQAVPGVLGMNVVLNGMMALAMALTMDREDGTLLRARATPNGVVGYLTGKVVSRAATAVAGLLVPLVPAAFLFDGLRLGEASSWVTLAWVTALGLVALLPLGAVLGSLFEGAQSMGVVTLPVMLLMAISGVFYPVTAFPGWLQGVAQAFPLYWLGLGLRSALLPGDLAAAEIGHSWRHLETAGVLGAWAVLGFAVAPVVLRRMARRESGSWVAARRARALQRPV</sequence>
<feature type="transmembrane region" description="Helical" evidence="6">
    <location>
        <begin position="207"/>
        <end position="225"/>
    </location>
</feature>
<feature type="transmembrane region" description="Helical" evidence="6">
    <location>
        <begin position="91"/>
        <end position="116"/>
    </location>
</feature>
<dbReference type="RefSeq" id="WP_239103631.1">
    <property type="nucleotide sequence ID" value="NZ_BAAAGP010000008.1"/>
</dbReference>
<feature type="transmembrane region" description="Helical" evidence="6">
    <location>
        <begin position="177"/>
        <end position="201"/>
    </location>
</feature>
<keyword evidence="9" id="KW-1185">Reference proteome</keyword>
<dbReference type="InterPro" id="IPR013525">
    <property type="entry name" value="ABC2_TM"/>
</dbReference>